<dbReference type="HOGENOM" id="CLU_487497_0_0_1"/>
<proteinExistence type="predicted"/>
<dbReference type="RefSeq" id="XP_001882006.1">
    <property type="nucleotide sequence ID" value="XM_001881971.1"/>
</dbReference>
<dbReference type="EMBL" id="DS547104">
    <property type="protein sequence ID" value="EDR07614.1"/>
    <property type="molecule type" value="Genomic_DNA"/>
</dbReference>
<reference evidence="1 2" key="1">
    <citation type="journal article" date="2008" name="Nature">
        <title>The genome of Laccaria bicolor provides insights into mycorrhizal symbiosis.</title>
        <authorList>
            <person name="Martin F."/>
            <person name="Aerts A."/>
            <person name="Ahren D."/>
            <person name="Brun A."/>
            <person name="Danchin E.G.J."/>
            <person name="Duchaussoy F."/>
            <person name="Gibon J."/>
            <person name="Kohler A."/>
            <person name="Lindquist E."/>
            <person name="Pereda V."/>
            <person name="Salamov A."/>
            <person name="Shapiro H.J."/>
            <person name="Wuyts J."/>
            <person name="Blaudez D."/>
            <person name="Buee M."/>
            <person name="Brokstein P."/>
            <person name="Canbaeck B."/>
            <person name="Cohen D."/>
            <person name="Courty P.E."/>
            <person name="Coutinho P.M."/>
            <person name="Delaruelle C."/>
            <person name="Detter J.C."/>
            <person name="Deveau A."/>
            <person name="DiFazio S."/>
            <person name="Duplessis S."/>
            <person name="Fraissinet-Tachet L."/>
            <person name="Lucic E."/>
            <person name="Frey-Klett P."/>
            <person name="Fourrey C."/>
            <person name="Feussner I."/>
            <person name="Gay G."/>
            <person name="Grimwood J."/>
            <person name="Hoegger P.J."/>
            <person name="Jain P."/>
            <person name="Kilaru S."/>
            <person name="Labbe J."/>
            <person name="Lin Y.C."/>
            <person name="Legue V."/>
            <person name="Le Tacon F."/>
            <person name="Marmeisse R."/>
            <person name="Melayah D."/>
            <person name="Montanini B."/>
            <person name="Muratet M."/>
            <person name="Nehls U."/>
            <person name="Niculita-Hirzel H."/>
            <person name="Oudot-Le Secq M.P."/>
            <person name="Peter M."/>
            <person name="Quesneville H."/>
            <person name="Rajashekar B."/>
            <person name="Reich M."/>
            <person name="Rouhier N."/>
            <person name="Schmutz J."/>
            <person name="Yin T."/>
            <person name="Chalot M."/>
            <person name="Henrissat B."/>
            <person name="Kuees U."/>
            <person name="Lucas S."/>
            <person name="Van de Peer Y."/>
            <person name="Podila G.K."/>
            <person name="Polle A."/>
            <person name="Pukkila P.J."/>
            <person name="Richardson P.M."/>
            <person name="Rouze P."/>
            <person name="Sanders I.R."/>
            <person name="Stajich J.E."/>
            <person name="Tunlid A."/>
            <person name="Tuskan G."/>
            <person name="Grigoriev I.V."/>
        </authorList>
    </citation>
    <scope>NUCLEOTIDE SEQUENCE [LARGE SCALE GENOMIC DNA]</scope>
    <source>
        <strain evidence="2">S238N-H82 / ATCC MYA-4686</strain>
    </source>
</reference>
<dbReference type="GeneID" id="6077536"/>
<dbReference type="Proteomes" id="UP000001194">
    <property type="component" value="Unassembled WGS sequence"/>
</dbReference>
<organism evidence="2">
    <name type="scientific">Laccaria bicolor (strain S238N-H82 / ATCC MYA-4686)</name>
    <name type="common">Bicoloured deceiver</name>
    <name type="synonym">Laccaria laccata var. bicolor</name>
    <dbReference type="NCBI Taxonomy" id="486041"/>
    <lineage>
        <taxon>Eukaryota</taxon>
        <taxon>Fungi</taxon>
        <taxon>Dikarya</taxon>
        <taxon>Basidiomycota</taxon>
        <taxon>Agaricomycotina</taxon>
        <taxon>Agaricomycetes</taxon>
        <taxon>Agaricomycetidae</taxon>
        <taxon>Agaricales</taxon>
        <taxon>Agaricineae</taxon>
        <taxon>Hydnangiaceae</taxon>
        <taxon>Laccaria</taxon>
    </lineage>
</organism>
<dbReference type="KEGG" id="lbc:LACBIDRAFT_327997"/>
<evidence type="ECO:0000313" key="2">
    <source>
        <dbReference type="Proteomes" id="UP000001194"/>
    </source>
</evidence>
<dbReference type="InParanoid" id="B0DDH9"/>
<name>B0DDH9_LACBS</name>
<keyword evidence="2" id="KW-1185">Reference proteome</keyword>
<accession>B0DDH9</accession>
<sequence>MLRTPGGLILIGDSISQQHSHALGYSLRAADIRFDHNPPHLPLYAHQGIHMHALRQNDPTTLRLLARAGVPESRLLRPIITMVEDHMLIHEQDIRKITEGLGASKEYYWYHDYKRVEGWEGFVEDAARPREGEEGTVTEDTVLVMNGGAHWSRHELSMLPAGKSDEEEQSRVVATYKQMMNLVISRLSPIPQLSVIYRATSPGHPNCNLLTVPYRSSEAAQIGERNLVERLISTMPDEQWRTFRKRWDWDLFAVHNALWEREIAGLDETGKWFYMDVWDQALQRPDAHTEPGTDCLHWNLPGVFEQWTHQIYHVLFLERERKRAVSGSFTPQFRATTYYKPIRCARRRYRLNGTREDGYDDVNTYTKTQDSDLTRKRCRKGAGVCGMAGYATERVYELLVNVLAVSCNFQAISGRINGGRTRETIRYIQIGRLETLRKVRLKTYAKTENGGGLGNFVLLCTTNRNDTREDEQGNKKTYTKALRTNLMCERRQKATELRKTDKYTMDSRLFAVTSWDRVGKVIVLNVATFAYPGFRSAAINNDDQERVHTTLGGETRAFC</sequence>
<evidence type="ECO:0000313" key="1">
    <source>
        <dbReference type="EMBL" id="EDR07614.1"/>
    </source>
</evidence>
<protein>
    <submittedName>
        <fullName evidence="1">Predicted protein</fullName>
    </submittedName>
</protein>
<gene>
    <name evidence="1" type="ORF">LACBIDRAFT_327997</name>
</gene>
<dbReference type="OrthoDB" id="630188at2759"/>
<dbReference type="AlphaFoldDB" id="B0DDH9"/>